<dbReference type="InterPro" id="IPR036388">
    <property type="entry name" value="WH-like_DNA-bd_sf"/>
</dbReference>
<dbReference type="Proteomes" id="UP000034723">
    <property type="component" value="Chromosome"/>
</dbReference>
<dbReference type="STRING" id="113653.GAH_01939"/>
<dbReference type="CDD" id="cd00090">
    <property type="entry name" value="HTH_ARSR"/>
    <property type="match status" value="1"/>
</dbReference>
<evidence type="ECO:0000256" key="3">
    <source>
        <dbReference type="ARBA" id="ARBA00023163"/>
    </source>
</evidence>
<dbReference type="Pfam" id="PF24270">
    <property type="entry name" value="HTH_Cmi2_C"/>
    <property type="match status" value="1"/>
</dbReference>
<dbReference type="InterPro" id="IPR011991">
    <property type="entry name" value="ArsR-like_HTH"/>
</dbReference>
<organism evidence="5 6">
    <name type="scientific">Geoglobus ahangari</name>
    <dbReference type="NCBI Taxonomy" id="113653"/>
    <lineage>
        <taxon>Archaea</taxon>
        <taxon>Methanobacteriati</taxon>
        <taxon>Methanobacteriota</taxon>
        <taxon>Archaeoglobi</taxon>
        <taxon>Archaeoglobales</taxon>
        <taxon>Archaeoglobaceae</taxon>
        <taxon>Geoglobus</taxon>
    </lineage>
</organism>
<name>A0A0F7IFX0_9EURY</name>
<evidence type="ECO:0000256" key="1">
    <source>
        <dbReference type="ARBA" id="ARBA00023015"/>
    </source>
</evidence>
<dbReference type="GO" id="GO:0003700">
    <property type="term" value="F:DNA-binding transcription factor activity"/>
    <property type="evidence" value="ECO:0007669"/>
    <property type="project" value="InterPro"/>
</dbReference>
<reference evidence="5 6" key="1">
    <citation type="submission" date="2015-04" db="EMBL/GenBank/DDBJ databases">
        <title>The complete genome sequence of the hyperthermophilic, obligate iron-reducing archaeon Geoglobus ahangari strain 234T.</title>
        <authorList>
            <person name="Manzella M.P."/>
            <person name="Holmes D.E."/>
            <person name="Rocheleau J.M."/>
            <person name="Chung A."/>
            <person name="Reguera G."/>
            <person name="Kashefi K."/>
        </authorList>
    </citation>
    <scope>NUCLEOTIDE SEQUENCE [LARGE SCALE GENOMIC DNA]</scope>
    <source>
        <strain evidence="5 6">234</strain>
    </source>
</reference>
<protein>
    <submittedName>
        <fullName evidence="5">Putative transcriptional regulator</fullName>
    </submittedName>
</protein>
<dbReference type="SUPFAM" id="SSF46785">
    <property type="entry name" value="Winged helix' DNA-binding domain"/>
    <property type="match status" value="2"/>
</dbReference>
<dbReference type="InParanoid" id="A0A0F7IFX0"/>
<dbReference type="GO" id="GO:0003677">
    <property type="term" value="F:DNA binding"/>
    <property type="evidence" value="ECO:0007669"/>
    <property type="project" value="UniProtKB-KW"/>
</dbReference>
<dbReference type="NCBIfam" id="NF033788">
    <property type="entry name" value="HTH_metalloreg"/>
    <property type="match status" value="1"/>
</dbReference>
<dbReference type="KEGG" id="gah:GAH_01939"/>
<keyword evidence="6" id="KW-1185">Reference proteome</keyword>
<keyword evidence="2" id="KW-0238">DNA-binding</keyword>
<gene>
    <name evidence="5" type="ORF">GAH_01939</name>
</gene>
<dbReference type="OrthoDB" id="9623at2157"/>
<evidence type="ECO:0000313" key="6">
    <source>
        <dbReference type="Proteomes" id="UP000034723"/>
    </source>
</evidence>
<dbReference type="PANTHER" id="PTHR33154">
    <property type="entry name" value="TRANSCRIPTIONAL REGULATOR, ARSR FAMILY"/>
    <property type="match status" value="1"/>
</dbReference>
<dbReference type="GeneID" id="24804504"/>
<dbReference type="HOGENOM" id="CLU_090889_0_0_2"/>
<dbReference type="PRINTS" id="PR00778">
    <property type="entry name" value="HTHARSR"/>
</dbReference>
<sequence length="230" mass="26921">MLVNNSKDKGWEEIIELLANESRRRILQLLTKKPCYVSEISYALRMAPKVVLEHLEKLERAGIIRSYEEGRRRYYYIDRTFNISITISPHRFAIEVIGEQDGDLQKTFSEVAALMNRRAGRELSEVFERLRDMERAFRMLQKDISDRIDELIDRMIVELDRMRLDEISKVVLYALIKGLDTPEKISQTFGIPYEEVNLALTRLEKSGLVSKVEDGGVVRLKLRWRGDVNE</sequence>
<dbReference type="InterPro" id="IPR051081">
    <property type="entry name" value="HTH_MetalResp_TranReg"/>
</dbReference>
<dbReference type="InterPro" id="IPR056346">
    <property type="entry name" value="HTH_Cmi2_C"/>
</dbReference>
<dbReference type="SMART" id="SM00418">
    <property type="entry name" value="HTH_ARSR"/>
    <property type="match status" value="1"/>
</dbReference>
<evidence type="ECO:0000259" key="4">
    <source>
        <dbReference type="PROSITE" id="PS50987"/>
    </source>
</evidence>
<keyword evidence="1" id="KW-0805">Transcription regulation</keyword>
<evidence type="ECO:0000313" key="5">
    <source>
        <dbReference type="EMBL" id="AKG90788.1"/>
    </source>
</evidence>
<dbReference type="InterPro" id="IPR036390">
    <property type="entry name" value="WH_DNA-bd_sf"/>
</dbReference>
<proteinExistence type="predicted"/>
<evidence type="ECO:0000256" key="2">
    <source>
        <dbReference type="ARBA" id="ARBA00023125"/>
    </source>
</evidence>
<accession>A0A0F7IFX0</accession>
<dbReference type="PROSITE" id="PS50987">
    <property type="entry name" value="HTH_ARSR_2"/>
    <property type="match status" value="1"/>
</dbReference>
<dbReference type="EMBL" id="CP011267">
    <property type="protein sequence ID" value="AKG90788.1"/>
    <property type="molecule type" value="Genomic_DNA"/>
</dbReference>
<feature type="domain" description="HTH arsR-type" evidence="4">
    <location>
        <begin position="3"/>
        <end position="97"/>
    </location>
</feature>
<dbReference type="RefSeq" id="WP_048096405.1">
    <property type="nucleotide sequence ID" value="NZ_CP011267.1"/>
</dbReference>
<keyword evidence="3" id="KW-0804">Transcription</keyword>
<dbReference type="PANTHER" id="PTHR33154:SF33">
    <property type="entry name" value="TRANSCRIPTIONAL REPRESSOR SDPR"/>
    <property type="match status" value="1"/>
</dbReference>
<dbReference type="AlphaFoldDB" id="A0A0F7IFX0"/>
<dbReference type="Gene3D" id="1.10.10.10">
    <property type="entry name" value="Winged helix-like DNA-binding domain superfamily/Winged helix DNA-binding domain"/>
    <property type="match status" value="2"/>
</dbReference>
<dbReference type="InterPro" id="IPR001845">
    <property type="entry name" value="HTH_ArsR_DNA-bd_dom"/>
</dbReference>
<dbReference type="Pfam" id="PF01022">
    <property type="entry name" value="HTH_5"/>
    <property type="match status" value="1"/>
</dbReference>